<dbReference type="Pfam" id="PF13392">
    <property type="entry name" value="HNH_3"/>
    <property type="match status" value="1"/>
</dbReference>
<dbReference type="Proteomes" id="UP000001433">
    <property type="component" value="Segment"/>
</dbReference>
<dbReference type="GeneID" id="5247070"/>
<dbReference type="InterPro" id="IPR044925">
    <property type="entry name" value="His-Me_finger_sf"/>
</dbReference>
<dbReference type="SUPFAM" id="SSF54060">
    <property type="entry name" value="His-Me finger endonucleases"/>
    <property type="match status" value="1"/>
</dbReference>
<dbReference type="EMBL" id="DQ777876">
    <property type="protein sequence ID" value="ABK00202.2"/>
    <property type="molecule type" value="Genomic_DNA"/>
</dbReference>
<accession>A5H1J8</accession>
<dbReference type="Gene3D" id="3.90.75.20">
    <property type="match status" value="1"/>
</dbReference>
<dbReference type="KEGG" id="vg:5247070"/>
<dbReference type="RefSeq" id="YP_001285724.2">
    <property type="nucleotide sequence ID" value="NC_009543.1"/>
</dbReference>
<evidence type="ECO:0000313" key="3">
    <source>
        <dbReference type="Proteomes" id="UP000001433"/>
    </source>
</evidence>
<name>A5H1J8_9CAUD</name>
<reference evidence="2 3" key="1">
    <citation type="journal article" date="2007" name="BMC Genomics">
        <title>Comparison of genomes of three Xanthomonas oryzae bacteriophages.</title>
        <authorList>
            <person name="Lee C.N."/>
            <person name="Hu R.M."/>
            <person name="Chow T.Y."/>
            <person name="Lin J.W."/>
            <person name="Chen H.Y."/>
            <person name="Tseng Y.H."/>
            <person name="Weng S.F."/>
        </authorList>
    </citation>
    <scope>NUCLEOTIDE SEQUENCE</scope>
</reference>
<proteinExistence type="predicted"/>
<sequence length="277" mass="31804">MAKKREDITADDILAKYSYDPVTGVFTYARDVGKKKAGDVVNTTSPGMYIVLSVCGYTVQAHRAAWLLTHGKWPDGLMDHINRDRQDNRIANLREADHKLNAENTGNIGMGKYFTARGKTYLVHGEGEDRYVVQDGRNVSLKGLLGDRFGMSVKEMRQMEYDRYLQSVERDKEMNWVYAKNWDSNKAAQVQLFQPGGMIKKVRTTKYAGAHLVVLKMYWRAKSRPDSPVYPTYPWNDDLLPDIMKVVDMNLDCDFPKELVPISEKLQALVDNWHERC</sequence>
<protein>
    <submittedName>
        <fullName evidence="2">p57.1</fullName>
    </submittedName>
</protein>
<evidence type="ECO:0000259" key="1">
    <source>
        <dbReference type="Pfam" id="PF13392"/>
    </source>
</evidence>
<organism evidence="2 3">
    <name type="scientific">Xanthomonas phage Xop411</name>
    <dbReference type="NCBI Taxonomy" id="2913975"/>
    <lineage>
        <taxon>Viruses</taxon>
        <taxon>Duplodnaviria</taxon>
        <taxon>Heunggongvirae</taxon>
        <taxon>Uroviricota</taxon>
        <taxon>Caudoviricetes</taxon>
        <taxon>Xipdecavirus</taxon>
        <taxon>Xipdecavirus Xop411</taxon>
    </lineage>
</organism>
<dbReference type="OrthoDB" id="21336at10239"/>
<dbReference type="InterPro" id="IPR003615">
    <property type="entry name" value="HNH_nuc"/>
</dbReference>
<keyword evidence="3" id="KW-1185">Reference proteome</keyword>
<evidence type="ECO:0000313" key="2">
    <source>
        <dbReference type="EMBL" id="ABK00202.2"/>
    </source>
</evidence>
<feature type="domain" description="HNH nuclease" evidence="1">
    <location>
        <begin position="60"/>
        <end position="101"/>
    </location>
</feature>